<dbReference type="PANTHER" id="PTHR33295:SF7">
    <property type="entry name" value="ATPASE"/>
    <property type="match status" value="1"/>
</dbReference>
<evidence type="ECO:0000313" key="3">
    <source>
        <dbReference type="EMBL" id="PIK20471.1"/>
    </source>
</evidence>
<evidence type="ECO:0000313" key="4">
    <source>
        <dbReference type="Proteomes" id="UP000230046"/>
    </source>
</evidence>
<dbReference type="InterPro" id="IPR027417">
    <property type="entry name" value="P-loop_NTPase"/>
</dbReference>
<dbReference type="Pfam" id="PF13635">
    <property type="entry name" value="DUF4143"/>
    <property type="match status" value="1"/>
</dbReference>
<dbReference type="SUPFAM" id="SSF52540">
    <property type="entry name" value="P-loop containing nucleoside triphosphate hydrolases"/>
    <property type="match status" value="1"/>
</dbReference>
<organism evidence="3 4">
    <name type="scientific">Prevotella intermedia</name>
    <dbReference type="NCBI Taxonomy" id="28131"/>
    <lineage>
        <taxon>Bacteria</taxon>
        <taxon>Pseudomonadati</taxon>
        <taxon>Bacteroidota</taxon>
        <taxon>Bacteroidia</taxon>
        <taxon>Bacteroidales</taxon>
        <taxon>Prevotellaceae</taxon>
        <taxon>Prevotella</taxon>
    </lineage>
</organism>
<dbReference type="Proteomes" id="UP000230046">
    <property type="component" value="Unassembled WGS sequence"/>
</dbReference>
<dbReference type="AlphaFoldDB" id="A0A2G8IAJ4"/>
<reference evidence="3 4" key="1">
    <citation type="submission" date="2017-11" db="EMBL/GenBank/DDBJ databases">
        <title>Genome sequencing of Prevotella intermedia KCOM 1653.</title>
        <authorList>
            <person name="Kook J.-K."/>
            <person name="Park S.-N."/>
            <person name="Lim Y.K."/>
        </authorList>
    </citation>
    <scope>NUCLEOTIDE SEQUENCE [LARGE SCALE GENOMIC DNA]</scope>
    <source>
        <strain evidence="3 4">KCOM 1653</strain>
    </source>
</reference>
<gene>
    <name evidence="3" type="ORF">CTI18_03560</name>
</gene>
<sequence length="455" mass="52675">MLERKFTSFLESFLLEEPNKILLVNGARQIGKSYLIRYVGQKLFRHFVEINLKEDIEGDKVFADVHTTTDLYMRLSNFYSSPLGDKTDTLVFLDEIQSYPHLMTMLKFLNGESRYRFIASGSQLGVALSETPSVPLGSVTIEQMYPLDFEEFLWATGVGKEWIENIREHFTHEESLDESTHNILLKRFQYYLLVGGLPEAINNYLADRNMVRVRQTHRDIHNLYRIDASQYDEEHKLKIRKIYDLIPSILENKKKRVVYKNIENKKGKTFSDYADEFEYLTNSGVALEVSAISNPRFPLAESDQKKLVKLYLNDVGLLTNLLYGLNVNAVLQDIRSINLGTVYESVVAQELAAHGFKLHYYDNKKKGEVDFLVDDHDNLTVLPLEIKSGKDYTDHSALTKFLETPDYGINHAIVFSNEREIFRKNGVTYLPIYYSMFLHNEHREGPVILPELEAI</sequence>
<evidence type="ECO:0000259" key="1">
    <source>
        <dbReference type="Pfam" id="PF13173"/>
    </source>
</evidence>
<dbReference type="RefSeq" id="WP_099835562.1">
    <property type="nucleotide sequence ID" value="NZ_PEKN01000001.1"/>
</dbReference>
<feature type="domain" description="AAA" evidence="1">
    <location>
        <begin position="19"/>
        <end position="153"/>
    </location>
</feature>
<proteinExistence type="predicted"/>
<dbReference type="InterPro" id="IPR025420">
    <property type="entry name" value="DUF4143"/>
</dbReference>
<dbReference type="InterPro" id="IPR041682">
    <property type="entry name" value="AAA_14"/>
</dbReference>
<dbReference type="PANTHER" id="PTHR33295">
    <property type="entry name" value="ATPASE"/>
    <property type="match status" value="1"/>
</dbReference>
<dbReference type="EMBL" id="PEKN01000001">
    <property type="protein sequence ID" value="PIK20471.1"/>
    <property type="molecule type" value="Genomic_DNA"/>
</dbReference>
<accession>A0A2G8IAJ4</accession>
<feature type="domain" description="DUF4143" evidence="2">
    <location>
        <begin position="227"/>
        <end position="389"/>
    </location>
</feature>
<dbReference type="Pfam" id="PF13173">
    <property type="entry name" value="AAA_14"/>
    <property type="match status" value="1"/>
</dbReference>
<comment type="caution">
    <text evidence="3">The sequence shown here is derived from an EMBL/GenBank/DDBJ whole genome shotgun (WGS) entry which is preliminary data.</text>
</comment>
<evidence type="ECO:0000259" key="2">
    <source>
        <dbReference type="Pfam" id="PF13635"/>
    </source>
</evidence>
<protein>
    <submittedName>
        <fullName evidence="3">ATPase</fullName>
    </submittedName>
</protein>
<name>A0A2G8IAJ4_PREIN</name>